<dbReference type="InterPro" id="IPR044060">
    <property type="entry name" value="Bacterial_rp_domain"/>
</dbReference>
<comment type="caution">
    <text evidence="4">The sequence shown here is derived from an EMBL/GenBank/DDBJ whole genome shotgun (WGS) entry which is preliminary data.</text>
</comment>
<dbReference type="Gene3D" id="2.60.40.10">
    <property type="entry name" value="Immunoglobulins"/>
    <property type="match status" value="8"/>
</dbReference>
<feature type="domain" description="Bacterial repeat" evidence="2">
    <location>
        <begin position="1882"/>
        <end position="1945"/>
    </location>
</feature>
<evidence type="ECO:0000313" key="4">
    <source>
        <dbReference type="EMBL" id="MDQ0291290.1"/>
    </source>
</evidence>
<feature type="signal peptide" evidence="1">
    <location>
        <begin position="1"/>
        <end position="32"/>
    </location>
</feature>
<dbReference type="Pfam" id="PF19077">
    <property type="entry name" value="Big_13"/>
    <property type="match status" value="5"/>
</dbReference>
<evidence type="ECO:0000256" key="1">
    <source>
        <dbReference type="SAM" id="SignalP"/>
    </source>
</evidence>
<proteinExistence type="predicted"/>
<feature type="domain" description="Bacterial Ig-like" evidence="3">
    <location>
        <begin position="4904"/>
        <end position="5001"/>
    </location>
</feature>
<feature type="chain" id="PRO_5042216413" evidence="1">
    <location>
        <begin position="33"/>
        <end position="5448"/>
    </location>
</feature>
<feature type="domain" description="Bacterial Ig-like" evidence="3">
    <location>
        <begin position="4159"/>
        <end position="4263"/>
    </location>
</feature>
<dbReference type="EMBL" id="JAUSVL010000001">
    <property type="protein sequence ID" value="MDQ0291290.1"/>
    <property type="molecule type" value="Genomic_DNA"/>
</dbReference>
<keyword evidence="1" id="KW-0732">Signal</keyword>
<feature type="domain" description="Bacterial repeat" evidence="2">
    <location>
        <begin position="1357"/>
        <end position="1432"/>
    </location>
</feature>
<dbReference type="InterPro" id="IPR026906">
    <property type="entry name" value="LRR_5"/>
</dbReference>
<evidence type="ECO:0000259" key="3">
    <source>
        <dbReference type="Pfam" id="PF19077"/>
    </source>
</evidence>
<dbReference type="Gene3D" id="3.80.10.10">
    <property type="entry name" value="Ribonuclease Inhibitor"/>
    <property type="match status" value="2"/>
</dbReference>
<dbReference type="PANTHER" id="PTHR45661:SF3">
    <property type="entry name" value="IG-LIKE DOMAIN-CONTAINING PROTEIN"/>
    <property type="match status" value="1"/>
</dbReference>
<feature type="domain" description="Bacterial repeat" evidence="2">
    <location>
        <begin position="1298"/>
        <end position="1352"/>
    </location>
</feature>
<dbReference type="Proteomes" id="UP001238163">
    <property type="component" value="Unassembled WGS sequence"/>
</dbReference>
<evidence type="ECO:0000259" key="2">
    <source>
        <dbReference type="Pfam" id="PF18998"/>
    </source>
</evidence>
<gene>
    <name evidence="4" type="ORF">J3R75_003397</name>
</gene>
<dbReference type="NCBIfam" id="NF033510">
    <property type="entry name" value="Ca_tandemer"/>
    <property type="match status" value="1"/>
</dbReference>
<feature type="domain" description="Bacterial repeat" evidence="2">
    <location>
        <begin position="1975"/>
        <end position="2027"/>
    </location>
</feature>
<feature type="domain" description="Bacterial Ig-like" evidence="3">
    <location>
        <begin position="4804"/>
        <end position="4901"/>
    </location>
</feature>
<dbReference type="InterPro" id="IPR053139">
    <property type="entry name" value="Surface_bspA-like"/>
</dbReference>
<name>A0AAE3VJ07_9BACT</name>
<dbReference type="PANTHER" id="PTHR45661">
    <property type="entry name" value="SURFACE ANTIGEN"/>
    <property type="match status" value="1"/>
</dbReference>
<dbReference type="InterPro" id="IPR032675">
    <property type="entry name" value="LRR_dom_sf"/>
</dbReference>
<keyword evidence="5" id="KW-1185">Reference proteome</keyword>
<evidence type="ECO:0000313" key="5">
    <source>
        <dbReference type="Proteomes" id="UP001238163"/>
    </source>
</evidence>
<feature type="domain" description="Bacterial Ig-like" evidence="3">
    <location>
        <begin position="4474"/>
        <end position="4568"/>
    </location>
</feature>
<dbReference type="Pfam" id="PF18998">
    <property type="entry name" value="Flg_new_2"/>
    <property type="match status" value="5"/>
</dbReference>
<dbReference type="RefSeq" id="WP_307263867.1">
    <property type="nucleotide sequence ID" value="NZ_JAUSVL010000001.1"/>
</dbReference>
<sequence>MKKTLQRNRGPASTLLTTLMALVLVFSAFAHAQDAPDPEDDYDYEPYTYGSTSGVIITAYWGQEQTVTTPTTLGGLPVIAIGPGVTRPIINLGMGPQGPSDWNPKGFSNTGVSTLTVSEGVLFIGEASLASYSLTNVSLPASLQDCDGNPFFGRDEPNTELVITVAAGNANFAVDPTSGALIKNGTHLIFWPTQAAKAAAVDGVLTIPNGVTHIGTRVLAWNQYYDANTQQYLFYFDSIALPEGVTHIADCAFYECQLQSLTLPASLTTLGLWVAGTALHLPANLSSLAGHPCPDNVITVDAGNTNFHVDESGYLLNTAGDVLYAFAHLPTRATSESQMPDTVKRIAPLAMYQEDVRAIILPTGLVTIDTGAFAGSYGWFSTQQMRSPVLPDSVTTIGDYAFFNTDFEDALPANLTTLGKYAFAYSYNLANVVTPPGLKVIPEGCFARHPESLTMSVTLSEGLETIGKNAFQSSGVATVLLPASLQSIHPTAFSGFPHWNYISLLTAYEVAAGNAYLKAVDGVLFSADGKTLVAWPASKTPNYRIPDGTEQIGPYAFANSYLAGFDDERLTPSLLIVPASVTSLYVTSLQCEGWLFKEANAYFLGAAPDLIETDEQGGPMVINYSSTFQQSWEDKLDYDDDPPTYGGYAVNMINGAVVLPTLGRQDGVSGDDEPFFRNQLILVAGMESDDTSGVTLRYTLDGSEPTPVSPAVENGIITLTGGNATVSLTPYRALTREETPCGPTIVRQYLDTAAINAALNNDDLVFTTNAALPWSPLSTSDYAAATNDVMQSFVDDGRIEGSWLRTTVTGPGLLSFWWRGNDRWSDLDFTFAIDEVSKLTYSGTSSWIKAYFLIGEGQHNLSWTVDYITSYADTQSFYLDRVTWTPAGETSFQYEILGEVPSQTLRLVNYIGSDTHVVIPSQGDGGLSVISLDITAFAWNPFVQSITFPSHYFTTYNFYSENGLDTCLNLTSLFYTGTPPNQVPQVPFWTTVYYPYNHDDTYGTGYGSWTFYQNNYASYYNSGTPFLPIAYPAVGAPVITRQDVTREASPDSFTGTVEVSFTSDTDTIVLYTTDETYPTAASLSENPLTITTTTTFTARAFRDIDGVYVPCSPIARRTLVNTDEFNAAVGLGMEGFSFLTEGDQPWMNKNIYDSTDKYSPAVGTDRLHPGQTSSLFLDFTMEEEGVVSFKQYYSYYNQTDSRATLHIFDANDDEYPYQKTSTYLKNNWWRHTITLPAGTYTAVWTLTPPESDFSGPYIAIDDFRAGSNRCTLTLLSDPTVGGVMYADNVVGSIFNVIVGQDVVIRAQENSNYLFSRWSDNGTNYTSTSRTVTIQDPTDLPEDPNTYTAQFVEAAYITTIVDPYGAGTIYYGNRKYALGQDVTLSAYSNYGWRFNRWLDDDDDPETAPIPDSRSFTCSAADRDRTYTAQFSRIIRVNTTARYLVASSTSSLYGGGTITGGGVYDVADPDTAIDIPLTATPESDDFVFLGWDDNRNNVIDEDEDRNPARNLQLTWANLANDSYYFYTNALFARWSTVTVDFYEEGDETLGNIVVTDSDGNEIPLADLQAGKRFPVGTALTLTATANANARLHSWSQYYWVYNNTDATINITVSDNTDYNRYYANFIRVSSYQASLAPDSPEGTTIVLTNRYTGAELPITGNFDVGQTIVVTVTPPQHYRAVWHDDVSQNTRYFTISENPEENNFSVRFVPTYTVILNKEPADCQGCYLYGAGTYDLGTEASLSLYTYSGYYWRFVQWTDGNTQYNRTFNPETSGTYTFTAEFERYIRIRAFRSGNYYWANSFTGTGDYAVTDTPRQVTITAVPAQGYRFDRWTDDGATALADPTNPVRVVSISTADTLIDLYGSFVLTHQVSVGIYPGSENFGAITQGALNNATIDSGTQITFTATPHAGAQFIKWWRNGYAYTANTDATQTITVDRDLNFQAEFSSEADITIGIAEGQGDWGCQAGVVKNDNSLATTGTYAVGYRYTIEARPAANHRFVSWSDGYAGASRSIALTDAGIALTATFAQTATVTMDFSTNPAILPDGIPFPYLYYHLNNGYQVWFQPDNPQANTRTLDVGTYNVGYSVYGDWIAPAGEAITLNVGDAITLSKTFNLITKGNLTGYLSPSEIAGAWRVKGTLDWQSSATTQNLEAGDYTIEFQAVAGWLTPADRQVTVIANRSVNFTGIYSAVVPGVQLSFSPIEVSEAAGPNATIATLRRIALDGNPIDLTKPLTVYLSVSEAQALLLPANSILIPAGREFTQFPVGVIDNAVLEDYLVDENQNQLSRGRLVTLSGTVAMSASCNCNGKPTDGLGERPIAADLILWDNDGQALAVVISPSTLPERDELHLQALTISRNDEVPTGDLPITITAYVSGSATADDGGEIQFWLDGARLPFVTENDPTASLVTIPDGQHSVKIDVLACNDGKVDGNQVISIFADANGYSPGTGWAMVSDLSFPDYSIKNLSTPAQALESDSVHQLPFTLFNGGNMDAPIGMQIPIAVHASRTSSISNNTLLMSSHIVVSNDHPLPKGGSIDTIFNVPLDDLAPANDWRFCVVVNPNGSLREVSTFDNQTWSGQFSIDASYNPVLDPIAEGTWILPSETLELTGTVTKSATNATPVADVDLDVYVVIGDYRRVITATSDANGNFSVTYTPAQAERGHVIAGACYPGTDTKAKQQEFDVLSFGYRAGGNSYIFWNVTTDTPSNFSMTISNPNTTPLTGIQASVALPDPELMLPVPALDSILTSFPDLPDTLAGGESIVINYSVTATAATPGRDYQRPLLRFTSAEGAELNIPIYFFAIPQFAKLSVNPVSIDTTMQIGVSRLVDVTISNTGAIETGPITITAPTLSWLTIASGTTMASIPAGGSATMSLQLRGDDNTALGMPLSGAIAINAANAQDGVRLPFRAMAVSEDKGSIRVSAVDEYTYFEEGNEPRLKNATVTVKNPYTGAILGSGNTGEDAFCIIENIPVGKALIVISADQHESATDIIDIAPGQQATVELFLSFQAISYKWDVVPTEIEDEYEVVLTVVYETNVPMPVVRTDMPTNFTDMLPGTTRMVNAVLTNEGLIAAHNVRLDFYNAGSFTFECTQPDDGQTLLPQQATVLPVIVRRAASATRAEDPCTTSSVTVYYYECGKDFKWHRYEKQMQLRICPPANWGGGGIGGGGFSPGVPYVGTAWVTQPSIPSLPSLPESCIPCQNGLLSSALKCGLGFLPIGCVLGVVDAIISLVSNYDKGVEGWVNIGTDATLAGLGCVAEGTYGKFANILGCIRGFMSACDGLDGKPPTPWPVPGMGVGFSESGTRGTRATGAPSWVEEAQDIAFIGYRQAGHHAAALIEYYGDDIWLEAENAQLSAFNKVFKLLTIAGPDGTAPVIAENAPELIAVLPDNVTLEDLAAFVARWNRTMAYWQSLPGGPGADLPGDTDGNGDPIISLAKLLGINNEIEQCEEDAKAAGYENVHELVRTQYAYTEEQSKNSPSVCAKVTLEIKQKISMTREAFDGTLTMTNGHETLPITALGLTVKVTNTAGEDCTELFEVLTLSDKFNGITAIDGTGTLAAKATGSAMVRFIPERGAAPETPVVYNFGGTLTYINPFSGATATIELTPSTLTVNPSPSLQIHYFLQRDVLGDDPLTRTVIEPSYPAELSALVYNDGYGIAKNFRIDSGQPKIIDNEKDSLIEFALWDYNTEASMLNGQPNNAPLGQVNLGDIQAKTTGLAQWWLTSSLLGHFIDMEAKYSHLNSNGNPELSLIESVDIHELIRSGKALDRDTTIFLVNDFVDAADTPDTIWFQDNAQSAEVLTSNHTILSGPTFNLNGDTATVTFEIEALLAGWHYLAMDDPANTGSMPGERRYEVAVTSRNDTPTRAVIELPFRNCWQTDRTIPDGADPINENKLHVMDYLSVGTYSYTIALTKLPDAAIRVTQFAAFSSNNEDVSNYIVAGDVDEVTVMFNTKIDPATFTTDDMTLRRQGVLITPAELAAELTITADTEDEFELSYIISGLSAFTSQDGFFVLTVQCAGIADPEGFFGAVGKQLMWVRQHDFGGSNGAAPSLFSMERIVPEAGMEGEFDVKLSFLGNVDPETVTAAGLRLKKNGQVIVLPAGVTIEQDPVNLGEFFIKGLGILPALVDFYSLRFDATTIKDILGTSGTGLRSIAWGNDVTPPAAIANLTLTPDTGLSASDRVTQLAVDEDLTLAGNLPELPCSYQLFVEPAAGGDRTALSDDIFVPEDGSTALSIAFNLAEGSYTLILLVKDEAGNSTEQELSLVIDNTAPLALIDSSIEPDTGDNTSDRITKLALDETLTFSAQVTETPSRITVSCVASANRAATDLGGSKTFAADDLTGFTFGATGIGEGRYIITAVTTDLAGNSTSEELPFVIDNTAPTFVTFTMTPDTGGANSDFISQDNTFAFRIESSEVPVTVLIDLNGSAQTPANLTAVPFHTFNVDLVDGNHVIAVTLSDPAGNSTVLNQTVIVDNTAPAAISALAITPDTGTAGDFITQLAADAQLTLSGTLPEKLLTVTVAEGATILGTKTCVGDDQAFALAFNLAEGTHDLTITTTDAAGNQTILNQTVVIDNTAPAAPANLALTPDHGLSATDGITSLSDNEELALAFLLPERPVHIALAYRVEGSETLLDLFAHDRPAEEPLQTLIPVDLRDEGRYTLVLTISDPAGNSTTVSLDIAVDNSTPALMTDLAIAPDTGRSDSDLITSQNAPPLGMFFRSEPREGEEPVLTIVGTLPEKGLKAEWFRKTAEGLLDELGTHQYGQDDDTAFSAALPYLPDETYTFVVRLTDAAGNSSDNELANVVVDNTAPAATTDLAIAPDTGTAGDFITQLAADAQITLSGTLPETLLIVTVSEGQTVLATKTCADDNQAFAFTFPLAEGTHDLVITTIDVAGNSTVLNQAVAIDNTAPEATTDLAITPDTGATGDFITQLADDAHLTLSGTLPETFLTVTVAEGDAILGTKTCEGDDQAFALAFPLAEGSHTIVVTTTDAAGNAIILEQTVVIDNTLPTVANLTMTPDTGTTTDFITQLAADANLTLSGDLSEKLLTITIAEGTTPLGEKTCAGDVQVFALAFNLAEGTHALVITTTDQAGNSTALNQTVVIDNTAPTVTNPIVTPDHGKFADDGITWLADNEEFALGFLLSEAPVHIDLSYSLPGSDAPTNLYQADRPAEEPLQTLIPVDLRDAGLYTLILTISDPAGNQSTTVTLPLLIDTIPLTVAITDKPTKPGDDDSLTITFSDEIVDGEFTIEDIALNFAGKPCPQLVMTRMNANSYIVHNLLELVDDDGDFNLTITLDGLHKALSGLPGAGTHAQTWTFAFDNPGYAWQPGWNAIFLPFDAITPSTQVGLTNMPRSKVVNGATVITNGEPPMCTALWVFCADPAAAPQLRGLFCANQEPAIPQLTPGEWTFTGPLHEISVPETITAWEWQNGKYVRAQTLLPGRAYWLFLNPEE</sequence>
<reference evidence="4" key="1">
    <citation type="submission" date="2023-07" db="EMBL/GenBank/DDBJ databases">
        <title>Genomic Encyclopedia of Type Strains, Phase IV (KMG-IV): sequencing the most valuable type-strain genomes for metagenomic binning, comparative biology and taxonomic classification.</title>
        <authorList>
            <person name="Goeker M."/>
        </authorList>
    </citation>
    <scope>NUCLEOTIDE SEQUENCE</scope>
    <source>
        <strain evidence="4">DSM 24202</strain>
    </source>
</reference>
<protein>
    <submittedName>
        <fullName evidence="4">Uncharacterized protein</fullName>
    </submittedName>
</protein>
<accession>A0AAE3VJ07</accession>
<feature type="domain" description="Bacterial Ig-like" evidence="3">
    <location>
        <begin position="4380"/>
        <end position="4468"/>
    </location>
</feature>
<dbReference type="Pfam" id="PF13306">
    <property type="entry name" value="LRR_5"/>
    <property type="match status" value="2"/>
</dbReference>
<feature type="domain" description="Bacterial repeat" evidence="2">
    <location>
        <begin position="1803"/>
        <end position="1843"/>
    </location>
</feature>
<dbReference type="InterPro" id="IPR013783">
    <property type="entry name" value="Ig-like_fold"/>
</dbReference>
<organism evidence="4 5">
    <name type="scientific">Oligosphaera ethanolica</name>
    <dbReference type="NCBI Taxonomy" id="760260"/>
    <lineage>
        <taxon>Bacteria</taxon>
        <taxon>Pseudomonadati</taxon>
        <taxon>Lentisphaerota</taxon>
        <taxon>Oligosphaeria</taxon>
        <taxon>Oligosphaerales</taxon>
        <taxon>Oligosphaeraceae</taxon>
        <taxon>Oligosphaera</taxon>
    </lineage>
</organism>
<dbReference type="InterPro" id="IPR044016">
    <property type="entry name" value="Big_13"/>
</dbReference>